<dbReference type="EMBL" id="JAYKXH010000019">
    <property type="protein sequence ID" value="KAK7134167.1"/>
    <property type="molecule type" value="Genomic_DNA"/>
</dbReference>
<name>A0AAN9GVP3_9TELE</name>
<keyword evidence="5" id="KW-1185">Reference proteome</keyword>
<protein>
    <submittedName>
        <fullName evidence="4">Uncharacterized protein</fullName>
    </submittedName>
</protein>
<dbReference type="Gene3D" id="2.30.42.10">
    <property type="match status" value="1"/>
</dbReference>
<proteinExistence type="predicted"/>
<feature type="compositionally biased region" description="Acidic residues" evidence="1">
    <location>
        <begin position="302"/>
        <end position="314"/>
    </location>
</feature>
<feature type="domain" description="Dilute" evidence="3">
    <location>
        <begin position="1"/>
        <end position="192"/>
    </location>
</feature>
<dbReference type="PANTHER" id="PTHR16027">
    <property type="entry name" value="DILUTE DOMAIN-CONTAINING PROTEIN YPR089W"/>
    <property type="match status" value="1"/>
</dbReference>
<dbReference type="Pfam" id="PF00595">
    <property type="entry name" value="PDZ"/>
    <property type="match status" value="1"/>
</dbReference>
<dbReference type="Pfam" id="PF01843">
    <property type="entry name" value="DIL"/>
    <property type="match status" value="1"/>
</dbReference>
<dbReference type="SMART" id="SM01132">
    <property type="entry name" value="DIL"/>
    <property type="match status" value="1"/>
</dbReference>
<feature type="region of interest" description="Disordered" evidence="1">
    <location>
        <begin position="277"/>
        <end position="314"/>
    </location>
</feature>
<dbReference type="InterPro" id="IPR002710">
    <property type="entry name" value="Dilute_dom"/>
</dbReference>
<feature type="domain" description="PDZ" evidence="2">
    <location>
        <begin position="318"/>
        <end position="403"/>
    </location>
</feature>
<dbReference type="CDD" id="cd06690">
    <property type="entry name" value="PDZ_Radil-like"/>
    <property type="match status" value="1"/>
</dbReference>
<dbReference type="PROSITE" id="PS51126">
    <property type="entry name" value="DILUTE"/>
    <property type="match status" value="1"/>
</dbReference>
<evidence type="ECO:0000259" key="3">
    <source>
        <dbReference type="PROSITE" id="PS51126"/>
    </source>
</evidence>
<dbReference type="GO" id="GO:0035024">
    <property type="term" value="P:negative regulation of Rho protein signal transduction"/>
    <property type="evidence" value="ECO:0007669"/>
    <property type="project" value="TreeGrafter"/>
</dbReference>
<organism evidence="4 5">
    <name type="scientific">Phoxinus phoxinus</name>
    <name type="common">Eurasian minnow</name>
    <dbReference type="NCBI Taxonomy" id="58324"/>
    <lineage>
        <taxon>Eukaryota</taxon>
        <taxon>Metazoa</taxon>
        <taxon>Chordata</taxon>
        <taxon>Craniata</taxon>
        <taxon>Vertebrata</taxon>
        <taxon>Euteleostomi</taxon>
        <taxon>Actinopterygii</taxon>
        <taxon>Neopterygii</taxon>
        <taxon>Teleostei</taxon>
        <taxon>Ostariophysi</taxon>
        <taxon>Cypriniformes</taxon>
        <taxon>Leuciscidae</taxon>
        <taxon>Phoxininae</taxon>
        <taxon>Phoxinus</taxon>
    </lineage>
</organism>
<dbReference type="PANTHER" id="PTHR16027:SF4">
    <property type="entry name" value="RAS-INTERACTING PROTEIN 1"/>
    <property type="match status" value="1"/>
</dbReference>
<dbReference type="AlphaFoldDB" id="A0AAN9GVP3"/>
<reference evidence="4 5" key="1">
    <citation type="submission" date="2024-02" db="EMBL/GenBank/DDBJ databases">
        <title>Chromosome-level genome assembly of the Eurasian Minnow (Phoxinus phoxinus).</title>
        <authorList>
            <person name="Oriowo T.O."/>
            <person name="Martin S."/>
            <person name="Stange M."/>
            <person name="Chrysostomakis Y."/>
            <person name="Brown T."/>
            <person name="Winkler S."/>
            <person name="Kukowka S."/>
            <person name="Myers E.W."/>
            <person name="Bohne A."/>
        </authorList>
    </citation>
    <scope>NUCLEOTIDE SEQUENCE [LARGE SCALE GENOMIC DNA]</scope>
    <source>
        <strain evidence="4">ZFMK-TIS-60720</strain>
        <tissue evidence="4">Whole Organism</tissue>
    </source>
</reference>
<dbReference type="GO" id="GO:0051020">
    <property type="term" value="F:GTPase binding"/>
    <property type="evidence" value="ECO:0007669"/>
    <property type="project" value="TreeGrafter"/>
</dbReference>
<evidence type="ECO:0000256" key="1">
    <source>
        <dbReference type="SAM" id="MobiDB-lite"/>
    </source>
</evidence>
<dbReference type="SMART" id="SM00228">
    <property type="entry name" value="PDZ"/>
    <property type="match status" value="1"/>
</dbReference>
<comment type="caution">
    <text evidence="4">The sequence shown here is derived from an EMBL/GenBank/DDBJ whole genome shotgun (WGS) entry which is preliminary data.</text>
</comment>
<dbReference type="PROSITE" id="PS50106">
    <property type="entry name" value="PDZ"/>
    <property type="match status" value="1"/>
</dbReference>
<accession>A0AAN9GVP3</accession>
<dbReference type="InterPro" id="IPR052072">
    <property type="entry name" value="Vascular_dev_regulator"/>
</dbReference>
<evidence type="ECO:0000313" key="5">
    <source>
        <dbReference type="Proteomes" id="UP001364617"/>
    </source>
</evidence>
<dbReference type="GO" id="GO:0005911">
    <property type="term" value="C:cell-cell junction"/>
    <property type="evidence" value="ECO:0007669"/>
    <property type="project" value="TreeGrafter"/>
</dbReference>
<dbReference type="InterPro" id="IPR001478">
    <property type="entry name" value="PDZ"/>
</dbReference>
<sequence length="406" mass="45032">MLYPLLPGFLDSNAFSESGALHVPEDVRRVLHICTHTLRLLRVCQVHPQIRQQLFAYILFFINALLFNLLMERGSGGTFFHWSRGVQIRANLDLLMDWAHGAGLGDLAHGFLLKISTAVNLLATPKENLLQMCWKALRTEFRSLNAAQLHHMMREYEPQHSCADTWSPSSDETLTSADILESFDDHPPLVLPADGFTLELKRPISDRGLINQLHHFLSVIRTITDPESSEPPQPVSAVPMEAKLIKLEVHPKARLEVGQEPESGSCDALNNAVTHASVSPDPSCLLTPPNTPQNLETRHEEDASEDSENGEEEEDVFVLELQRSACGLGLMLVDGQETPFPVSGIYIRSVLPDSPAALSRRLREGDRILAVNGRSLAGLDYQTSLELIQMSGDKPRLLVARSHSAT</sequence>
<evidence type="ECO:0000313" key="4">
    <source>
        <dbReference type="EMBL" id="KAK7134167.1"/>
    </source>
</evidence>
<dbReference type="Proteomes" id="UP001364617">
    <property type="component" value="Unassembled WGS sequence"/>
</dbReference>
<gene>
    <name evidence="4" type="ORF">R3I93_017542</name>
</gene>
<dbReference type="InterPro" id="IPR036034">
    <property type="entry name" value="PDZ_sf"/>
</dbReference>
<dbReference type="GO" id="GO:0001525">
    <property type="term" value="P:angiogenesis"/>
    <property type="evidence" value="ECO:0007669"/>
    <property type="project" value="TreeGrafter"/>
</dbReference>
<dbReference type="SUPFAM" id="SSF50156">
    <property type="entry name" value="PDZ domain-like"/>
    <property type="match status" value="1"/>
</dbReference>
<evidence type="ECO:0000259" key="2">
    <source>
        <dbReference type="PROSITE" id="PS50106"/>
    </source>
</evidence>